<sequence length="154" mass="16990">MSPLSGPGFQPTADTVSWKVHFRSAPSEVYRAVSTPLGRSRFWALSANQTDGVIQFVQSDQTECTGRILDDVKNELYSVEYFGWVVTFSLASTEGTPGTILTMTCTGLKEAERMEAAAFWVSTLLRMKASVDFGVDLRTLDPELTWQTGFAESC</sequence>
<dbReference type="RefSeq" id="WP_380049723.1">
    <property type="nucleotide sequence ID" value="NZ_JBHLTC010000024.1"/>
</dbReference>
<accession>A0ABV6QRK6</accession>
<reference evidence="1 2" key="1">
    <citation type="submission" date="2024-09" db="EMBL/GenBank/DDBJ databases">
        <authorList>
            <person name="Sun Q."/>
            <person name="Mori K."/>
        </authorList>
    </citation>
    <scope>NUCLEOTIDE SEQUENCE [LARGE SCALE GENOMIC DNA]</scope>
    <source>
        <strain evidence="1 2">CGMCC 1.15906</strain>
    </source>
</reference>
<dbReference type="Gene3D" id="3.30.530.20">
    <property type="match status" value="1"/>
</dbReference>
<comment type="caution">
    <text evidence="1">The sequence shown here is derived from an EMBL/GenBank/DDBJ whole genome shotgun (WGS) entry which is preliminary data.</text>
</comment>
<keyword evidence="2" id="KW-1185">Reference proteome</keyword>
<dbReference type="Proteomes" id="UP001589890">
    <property type="component" value="Unassembled WGS sequence"/>
</dbReference>
<dbReference type="EMBL" id="JBHLTC010000024">
    <property type="protein sequence ID" value="MFC0626357.1"/>
    <property type="molecule type" value="Genomic_DNA"/>
</dbReference>
<evidence type="ECO:0000313" key="2">
    <source>
        <dbReference type="Proteomes" id="UP001589890"/>
    </source>
</evidence>
<proteinExistence type="predicted"/>
<organism evidence="1 2">
    <name type="scientific">Kribbella deserti</name>
    <dbReference type="NCBI Taxonomy" id="1926257"/>
    <lineage>
        <taxon>Bacteria</taxon>
        <taxon>Bacillati</taxon>
        <taxon>Actinomycetota</taxon>
        <taxon>Actinomycetes</taxon>
        <taxon>Propionibacteriales</taxon>
        <taxon>Kribbellaceae</taxon>
        <taxon>Kribbella</taxon>
    </lineage>
</organism>
<name>A0ABV6QRK6_9ACTN</name>
<gene>
    <name evidence="1" type="ORF">ACFFGN_19920</name>
</gene>
<evidence type="ECO:0000313" key="1">
    <source>
        <dbReference type="EMBL" id="MFC0626357.1"/>
    </source>
</evidence>
<dbReference type="SUPFAM" id="SSF55961">
    <property type="entry name" value="Bet v1-like"/>
    <property type="match status" value="1"/>
</dbReference>
<protein>
    <submittedName>
        <fullName evidence="1">SRPBCC domain-containing protein</fullName>
    </submittedName>
</protein>
<dbReference type="InterPro" id="IPR023393">
    <property type="entry name" value="START-like_dom_sf"/>
</dbReference>